<dbReference type="InterPro" id="IPR036900">
    <property type="entry name" value="A-D-PHexomutase_C_sf"/>
</dbReference>
<dbReference type="AlphaFoldDB" id="A0A0G3EI48"/>
<feature type="domain" description="Alpha-D-phosphohexomutase alpha/beta/alpha" evidence="10">
    <location>
        <begin position="258"/>
        <end position="364"/>
    </location>
</feature>
<dbReference type="Gene3D" id="3.40.120.10">
    <property type="entry name" value="Alpha-D-Glucose-1,6-Bisphosphate, subunit A, domain 3"/>
    <property type="match status" value="3"/>
</dbReference>
<dbReference type="GO" id="GO:0046872">
    <property type="term" value="F:metal ion binding"/>
    <property type="evidence" value="ECO:0007669"/>
    <property type="project" value="UniProtKB-KW"/>
</dbReference>
<protein>
    <submittedName>
        <fullName evidence="11">Phosphomannomutase/phosphoglucomutase</fullName>
        <ecNumber evidence="11">5.4.2.2</ecNumber>
    </submittedName>
</protein>
<reference evidence="11 12" key="2">
    <citation type="journal article" date="2016" name="ISME J.">
        <title>Characterization of the first cultured representative of Verrucomicrobia subdivision 5 indicates the proposal of a novel phylum.</title>
        <authorList>
            <person name="Spring S."/>
            <person name="Bunk B."/>
            <person name="Sproer C."/>
            <person name="Schumann P."/>
            <person name="Rohde M."/>
            <person name="Tindall B.J."/>
            <person name="Klenk H.P."/>
        </authorList>
    </citation>
    <scope>NUCLEOTIDE SEQUENCE [LARGE SCALE GENOMIC DNA]</scope>
    <source>
        <strain evidence="11 12">L21-Fru-AB</strain>
    </source>
</reference>
<dbReference type="Pfam" id="PF02880">
    <property type="entry name" value="PGM_PMM_III"/>
    <property type="match status" value="1"/>
</dbReference>
<evidence type="ECO:0000256" key="1">
    <source>
        <dbReference type="ARBA" id="ARBA00001946"/>
    </source>
</evidence>
<comment type="similarity">
    <text evidence="2">Belongs to the phosphohexose mutase family.</text>
</comment>
<evidence type="ECO:0000256" key="3">
    <source>
        <dbReference type="ARBA" id="ARBA00022553"/>
    </source>
</evidence>
<evidence type="ECO:0000259" key="10">
    <source>
        <dbReference type="Pfam" id="PF02880"/>
    </source>
</evidence>
<dbReference type="InterPro" id="IPR005844">
    <property type="entry name" value="A-D-PHexomutase_a/b/a-I"/>
</dbReference>
<dbReference type="RefSeq" id="WP_052881200.1">
    <property type="nucleotide sequence ID" value="NZ_CP010904.1"/>
</dbReference>
<comment type="cofactor">
    <cofactor evidence="1">
        <name>Mg(2+)</name>
        <dbReference type="ChEBI" id="CHEBI:18420"/>
    </cofactor>
</comment>
<dbReference type="InterPro" id="IPR005846">
    <property type="entry name" value="A-D-PHexomutase_a/b/a-III"/>
</dbReference>
<dbReference type="KEGG" id="vbl:L21SP4_00532"/>
<evidence type="ECO:0000259" key="7">
    <source>
        <dbReference type="Pfam" id="PF00408"/>
    </source>
</evidence>
<dbReference type="OrthoDB" id="9806956at2"/>
<dbReference type="Gene3D" id="3.30.310.50">
    <property type="entry name" value="Alpha-D-phosphohexomutase, C-terminal domain"/>
    <property type="match status" value="1"/>
</dbReference>
<organism evidence="11 12">
    <name type="scientific">Kiritimatiella glycovorans</name>
    <dbReference type="NCBI Taxonomy" id="1307763"/>
    <lineage>
        <taxon>Bacteria</taxon>
        <taxon>Pseudomonadati</taxon>
        <taxon>Kiritimatiellota</taxon>
        <taxon>Kiritimatiellia</taxon>
        <taxon>Kiritimatiellales</taxon>
        <taxon>Kiritimatiellaceae</taxon>
        <taxon>Kiritimatiella</taxon>
    </lineage>
</organism>
<dbReference type="EMBL" id="CP010904">
    <property type="protein sequence ID" value="AKJ63804.1"/>
    <property type="molecule type" value="Genomic_DNA"/>
</dbReference>
<feature type="domain" description="Alpha-D-phosphohexomutase alpha/beta/alpha" evidence="8">
    <location>
        <begin position="10"/>
        <end position="134"/>
    </location>
</feature>
<name>A0A0G3EI48_9BACT</name>
<sequence>MNTLRLAGFGMRGYVGGSLTPNLAADFVSAFATLTEGGRIVLARDTRYSSPMFHATAVSALTCAGCEVIDLGVAPTPAVQFAVKECGAAGGLSISGGHNRQGWNTITLIGADGAFLDPSGGEAVLDIFHASEFRKADWCRLGAISDRPEGMDRYMDHLAAQVDAERIRRRRFRVVIDPVGGAACPLLPRFRELFGLDLIPINGRPSGYLAREPEPRPRSALPMAEIIGALGADAGFVLSSDAKRLSVVSETGEPASEEYTFALVAQHVLEQTPGPVVTNSCTTRTVDDLCARAGAPLLKSRVGEAWVISSMQDEEAVLSGEGSGGAARASNGAYFDGILSTLLILESMAVRDCTLSGLLAGIPRYGIDKRRVRCTYSRGTQALDALQRRWRGAGAGTLDTTDGIRLDLEDGWVHARLSRTENIIRVISEALDRETAERRAAETVRVLHEEL</sequence>
<dbReference type="GO" id="GO:0004614">
    <property type="term" value="F:phosphoglucomutase activity"/>
    <property type="evidence" value="ECO:0007669"/>
    <property type="project" value="UniProtKB-EC"/>
</dbReference>
<dbReference type="STRING" id="1307763.L21SP4_00532"/>
<proteinExistence type="inferred from homology"/>
<evidence type="ECO:0000313" key="12">
    <source>
        <dbReference type="Proteomes" id="UP000035268"/>
    </source>
</evidence>
<dbReference type="Pfam" id="PF02879">
    <property type="entry name" value="PGM_PMM_II"/>
    <property type="match status" value="1"/>
</dbReference>
<evidence type="ECO:0000313" key="11">
    <source>
        <dbReference type="EMBL" id="AKJ63804.1"/>
    </source>
</evidence>
<feature type="domain" description="Alpha-D-phosphohexomutase alpha/beta/alpha" evidence="9">
    <location>
        <begin position="152"/>
        <end position="252"/>
    </location>
</feature>
<evidence type="ECO:0000259" key="8">
    <source>
        <dbReference type="Pfam" id="PF02878"/>
    </source>
</evidence>
<dbReference type="SUPFAM" id="SSF53738">
    <property type="entry name" value="Phosphoglucomutase, first 3 domains"/>
    <property type="match status" value="3"/>
</dbReference>
<dbReference type="PANTHER" id="PTHR43771">
    <property type="entry name" value="PHOSPHOMANNOMUTASE"/>
    <property type="match status" value="1"/>
</dbReference>
<keyword evidence="5" id="KW-0460">Magnesium</keyword>
<keyword evidence="3" id="KW-0597">Phosphoprotein</keyword>
<reference evidence="12" key="1">
    <citation type="submission" date="2015-02" db="EMBL/GenBank/DDBJ databases">
        <title>Description and complete genome sequence of the first cultured representative of the subdivision 5 of the Verrucomicrobia phylum.</title>
        <authorList>
            <person name="Spring S."/>
            <person name="Bunk B."/>
            <person name="Sproer C."/>
            <person name="Klenk H.-P."/>
        </authorList>
    </citation>
    <scope>NUCLEOTIDE SEQUENCE [LARGE SCALE GENOMIC DNA]</scope>
    <source>
        <strain evidence="12">L21-Fru-AB</strain>
    </source>
</reference>
<dbReference type="Pfam" id="PF02878">
    <property type="entry name" value="PGM_PMM_I"/>
    <property type="match status" value="1"/>
</dbReference>
<accession>A0A0G3EI48</accession>
<evidence type="ECO:0000256" key="2">
    <source>
        <dbReference type="ARBA" id="ARBA00010231"/>
    </source>
</evidence>
<dbReference type="InterPro" id="IPR005843">
    <property type="entry name" value="A-D-PHexomutase_C"/>
</dbReference>
<keyword evidence="6 11" id="KW-0413">Isomerase</keyword>
<gene>
    <name evidence="11" type="primary">algC_1</name>
    <name evidence="11" type="ORF">L21SP4_00532</name>
</gene>
<dbReference type="InterPro" id="IPR016055">
    <property type="entry name" value="A-D-PHexomutase_a/b/a-I/II/III"/>
</dbReference>
<dbReference type="EC" id="5.4.2.2" evidence="11"/>
<dbReference type="InterPro" id="IPR005845">
    <property type="entry name" value="A-D-PHexomutase_a/b/a-II"/>
</dbReference>
<dbReference type="GO" id="GO:0005975">
    <property type="term" value="P:carbohydrate metabolic process"/>
    <property type="evidence" value="ECO:0007669"/>
    <property type="project" value="InterPro"/>
</dbReference>
<dbReference type="PANTHER" id="PTHR43771:SF2">
    <property type="entry name" value="PHOSPHOMANNOMUTASE_PHOSPHOGLUCOMUTASE"/>
    <property type="match status" value="1"/>
</dbReference>
<dbReference type="Proteomes" id="UP000035268">
    <property type="component" value="Chromosome"/>
</dbReference>
<dbReference type="SUPFAM" id="SSF55957">
    <property type="entry name" value="Phosphoglucomutase, C-terminal domain"/>
    <property type="match status" value="1"/>
</dbReference>
<evidence type="ECO:0000256" key="5">
    <source>
        <dbReference type="ARBA" id="ARBA00022842"/>
    </source>
</evidence>
<keyword evidence="12" id="KW-1185">Reference proteome</keyword>
<keyword evidence="4" id="KW-0479">Metal-binding</keyword>
<evidence type="ECO:0000259" key="9">
    <source>
        <dbReference type="Pfam" id="PF02879"/>
    </source>
</evidence>
<evidence type="ECO:0000256" key="4">
    <source>
        <dbReference type="ARBA" id="ARBA00022723"/>
    </source>
</evidence>
<dbReference type="Pfam" id="PF00408">
    <property type="entry name" value="PGM_PMM_IV"/>
    <property type="match status" value="1"/>
</dbReference>
<feature type="domain" description="Alpha-D-phosphohexomutase C-terminal" evidence="7">
    <location>
        <begin position="372"/>
        <end position="444"/>
    </location>
</feature>
<evidence type="ECO:0000256" key="6">
    <source>
        <dbReference type="ARBA" id="ARBA00023235"/>
    </source>
</evidence>